<reference evidence="2 3" key="1">
    <citation type="submission" date="2024-09" db="EMBL/GenBank/DDBJ databases">
        <authorList>
            <person name="Sun Q."/>
            <person name="Mori K."/>
        </authorList>
    </citation>
    <scope>NUCLEOTIDE SEQUENCE [LARGE SCALE GENOMIC DNA]</scope>
    <source>
        <strain evidence="2 3">CCM 7609</strain>
    </source>
</reference>
<gene>
    <name evidence="2" type="ORF">ACFFX0_25530</name>
</gene>
<name>A0ABV5G602_9MICC</name>
<protein>
    <submittedName>
        <fullName evidence="2">Uncharacterized protein</fullName>
    </submittedName>
</protein>
<dbReference type="EMBL" id="JBHMFI010000002">
    <property type="protein sequence ID" value="MFB9074372.1"/>
    <property type="molecule type" value="Genomic_DNA"/>
</dbReference>
<sequence length="48" mass="5575">MNSSVGSDWKKSMTRERRSSPANRRPSWAVFDRCSYCCSSGFRSRLLQ</sequence>
<accession>A0ABV5G602</accession>
<feature type="compositionally biased region" description="Basic and acidic residues" evidence="1">
    <location>
        <begin position="8"/>
        <end position="19"/>
    </location>
</feature>
<evidence type="ECO:0000313" key="2">
    <source>
        <dbReference type="EMBL" id="MFB9074372.1"/>
    </source>
</evidence>
<evidence type="ECO:0000256" key="1">
    <source>
        <dbReference type="SAM" id="MobiDB-lite"/>
    </source>
</evidence>
<comment type="caution">
    <text evidence="2">The sequence shown here is derived from an EMBL/GenBank/DDBJ whole genome shotgun (WGS) entry which is preliminary data.</text>
</comment>
<evidence type="ECO:0000313" key="3">
    <source>
        <dbReference type="Proteomes" id="UP001589575"/>
    </source>
</evidence>
<dbReference type="Proteomes" id="UP001589575">
    <property type="component" value="Unassembled WGS sequence"/>
</dbReference>
<feature type="region of interest" description="Disordered" evidence="1">
    <location>
        <begin position="1"/>
        <end position="25"/>
    </location>
</feature>
<organism evidence="2 3">
    <name type="scientific">Citricoccus parietis</name>
    <dbReference type="NCBI Taxonomy" id="592307"/>
    <lineage>
        <taxon>Bacteria</taxon>
        <taxon>Bacillati</taxon>
        <taxon>Actinomycetota</taxon>
        <taxon>Actinomycetes</taxon>
        <taxon>Micrococcales</taxon>
        <taxon>Micrococcaceae</taxon>
        <taxon>Citricoccus</taxon>
    </lineage>
</organism>
<proteinExistence type="predicted"/>
<keyword evidence="3" id="KW-1185">Reference proteome</keyword>